<sequence length="120" mass="12961">MGLVPGPGGCGAGRVRGRSRPLGSDITGAPGTGCGAGSGLSTRRRRRVPSGAEGSHDTSPALTFSEVLAEIRTSPSVFYRVRARGAAPRMIELPNGELRCRRADLDKWWDARERDTREWR</sequence>
<keyword evidence="3" id="KW-1185">Reference proteome</keyword>
<dbReference type="EMBL" id="CM000913">
    <property type="protein sequence ID" value="EFG10742.1"/>
    <property type="molecule type" value="Genomic_DNA"/>
</dbReference>
<dbReference type="Proteomes" id="UP000002357">
    <property type="component" value="Chromosome"/>
</dbReference>
<evidence type="ECO:0000256" key="1">
    <source>
        <dbReference type="SAM" id="MobiDB-lite"/>
    </source>
</evidence>
<dbReference type="AlphaFoldDB" id="E2Q2N1"/>
<organism evidence="2 3">
    <name type="scientific">Streptomyces clavuligerus</name>
    <dbReference type="NCBI Taxonomy" id="1901"/>
    <lineage>
        <taxon>Bacteria</taxon>
        <taxon>Bacillati</taxon>
        <taxon>Actinomycetota</taxon>
        <taxon>Actinomycetes</taxon>
        <taxon>Kitasatosporales</taxon>
        <taxon>Streptomycetaceae</taxon>
        <taxon>Streptomyces</taxon>
    </lineage>
</organism>
<name>E2Q2N1_STRCL</name>
<feature type="region of interest" description="Disordered" evidence="1">
    <location>
        <begin position="1"/>
        <end position="59"/>
    </location>
</feature>
<protein>
    <submittedName>
        <fullName evidence="2">Excisionase</fullName>
    </submittedName>
</protein>
<evidence type="ECO:0000313" key="2">
    <source>
        <dbReference type="EMBL" id="EFG10742.1"/>
    </source>
</evidence>
<feature type="compositionally biased region" description="Gly residues" evidence="1">
    <location>
        <begin position="1"/>
        <end position="14"/>
    </location>
</feature>
<evidence type="ECO:0000313" key="3">
    <source>
        <dbReference type="Proteomes" id="UP000002357"/>
    </source>
</evidence>
<gene>
    <name evidence="2" type="ORF">SCLAV_5675</name>
</gene>
<accession>E2Q2N1</accession>
<reference evidence="2 3" key="1">
    <citation type="journal article" date="2010" name="Genome Biol. Evol.">
        <title>The sequence of a 1.8-mb bacterial linear plasmid reveals a rich evolutionary reservoir of secondary metabolic pathways.</title>
        <authorList>
            <person name="Medema M.H."/>
            <person name="Trefzer A."/>
            <person name="Kovalchuk A."/>
            <person name="van den Berg M."/>
            <person name="Mueller U."/>
            <person name="Heijne W."/>
            <person name="Wu L."/>
            <person name="Alam M.T."/>
            <person name="Ronning C.M."/>
            <person name="Nierman W.C."/>
            <person name="Bovenberg R.A.L."/>
            <person name="Breitling R."/>
            <person name="Takano E."/>
        </authorList>
    </citation>
    <scope>NUCLEOTIDE SEQUENCE [LARGE SCALE GENOMIC DNA]</scope>
    <source>
        <strain evidence="3">ATCC 27064 / DSM 738 / JCM 4710 / NBRC 13307 / NCIMB 12785 / NRRL 3585 / VKM Ac-602</strain>
    </source>
</reference>
<proteinExistence type="predicted"/>